<keyword evidence="3" id="KW-0496">Mitochondrion</keyword>
<dbReference type="OrthoDB" id="10252740at2759"/>
<accession>E2A5A6</accession>
<dbReference type="InterPro" id="IPR001107">
    <property type="entry name" value="Band_7"/>
</dbReference>
<dbReference type="InterPro" id="IPR032472">
    <property type="entry name" value="ArgoL2"/>
</dbReference>
<dbReference type="GO" id="GO:0016020">
    <property type="term" value="C:membrane"/>
    <property type="evidence" value="ECO:0007669"/>
    <property type="project" value="InterPro"/>
</dbReference>
<feature type="compositionally biased region" description="Low complexity" evidence="4">
    <location>
        <begin position="555"/>
        <end position="565"/>
    </location>
</feature>
<evidence type="ECO:0000256" key="3">
    <source>
        <dbReference type="ARBA" id="ARBA00023128"/>
    </source>
</evidence>
<dbReference type="Pfam" id="PF16488">
    <property type="entry name" value="ArgoL2"/>
    <property type="match status" value="1"/>
</dbReference>
<dbReference type="Proteomes" id="UP000000311">
    <property type="component" value="Unassembled WGS sequence"/>
</dbReference>
<dbReference type="InterPro" id="IPR003100">
    <property type="entry name" value="PAZ_dom"/>
</dbReference>
<evidence type="ECO:0000256" key="1">
    <source>
        <dbReference type="ARBA" id="ARBA00004173"/>
    </source>
</evidence>
<feature type="compositionally biased region" description="Polar residues" evidence="4">
    <location>
        <begin position="477"/>
        <end position="496"/>
    </location>
</feature>
<dbReference type="InterPro" id="IPR036013">
    <property type="entry name" value="Band_7/SPFH_dom_sf"/>
</dbReference>
<evidence type="ECO:0000313" key="8">
    <source>
        <dbReference type="Proteomes" id="UP000000311"/>
    </source>
</evidence>
<dbReference type="CDD" id="cd04657">
    <property type="entry name" value="Piwi_ago-like"/>
    <property type="match status" value="1"/>
</dbReference>
<comment type="subcellular location">
    <subcellularLocation>
        <location evidence="1">Mitochondrion</location>
    </subcellularLocation>
</comment>
<dbReference type="PROSITE" id="PS50821">
    <property type="entry name" value="PAZ"/>
    <property type="match status" value="1"/>
</dbReference>
<dbReference type="InterPro" id="IPR001972">
    <property type="entry name" value="Stomatin_HflK_fam"/>
</dbReference>
<dbReference type="GO" id="GO:0003743">
    <property type="term" value="F:translation initiation factor activity"/>
    <property type="evidence" value="ECO:0007669"/>
    <property type="project" value="UniProtKB-KW"/>
</dbReference>
<dbReference type="GO" id="GO:0005739">
    <property type="term" value="C:mitochondrion"/>
    <property type="evidence" value="ECO:0007669"/>
    <property type="project" value="UniProtKB-SubCell"/>
</dbReference>
<dbReference type="PANTHER" id="PTHR22891">
    <property type="entry name" value="EUKARYOTIC TRANSLATION INITIATION FACTOR 2C"/>
    <property type="match status" value="1"/>
</dbReference>
<feature type="compositionally biased region" description="Low complexity" evidence="4">
    <location>
        <begin position="380"/>
        <end position="390"/>
    </location>
</feature>
<reference evidence="7 8" key="1">
    <citation type="journal article" date="2010" name="Science">
        <title>Genomic comparison of the ants Camponotus floridanus and Harpegnathos saltator.</title>
        <authorList>
            <person name="Bonasio R."/>
            <person name="Zhang G."/>
            <person name="Ye C."/>
            <person name="Mutti N.S."/>
            <person name="Fang X."/>
            <person name="Qin N."/>
            <person name="Donahue G."/>
            <person name="Yang P."/>
            <person name="Li Q."/>
            <person name="Li C."/>
            <person name="Zhang P."/>
            <person name="Huang Z."/>
            <person name="Berger S.L."/>
            <person name="Reinberg D."/>
            <person name="Wang J."/>
            <person name="Liebig J."/>
        </authorList>
    </citation>
    <scope>NUCLEOTIDE SEQUENCE [LARGE SCALE GENOMIC DNA]</scope>
    <source>
        <strain evidence="8">C129</strain>
    </source>
</reference>
<dbReference type="InterPro" id="IPR036085">
    <property type="entry name" value="PAZ_dom_sf"/>
</dbReference>
<dbReference type="SMART" id="SM00244">
    <property type="entry name" value="PHB"/>
    <property type="match status" value="1"/>
</dbReference>
<dbReference type="Gene3D" id="2.170.260.10">
    <property type="entry name" value="paz domain"/>
    <property type="match status" value="1"/>
</dbReference>
<dbReference type="Pfam" id="PF01145">
    <property type="entry name" value="Band_7"/>
    <property type="match status" value="1"/>
</dbReference>
<evidence type="ECO:0000313" key="7">
    <source>
        <dbReference type="EMBL" id="EFN71387.1"/>
    </source>
</evidence>
<dbReference type="GO" id="GO:0034587">
    <property type="term" value="P:piRNA processing"/>
    <property type="evidence" value="ECO:0007669"/>
    <property type="project" value="UniProtKB-ARBA"/>
</dbReference>
<dbReference type="FunCoup" id="E2A5A6">
    <property type="interactions" value="27"/>
</dbReference>
<feature type="compositionally biased region" description="Polar residues" evidence="4">
    <location>
        <begin position="447"/>
        <end position="464"/>
    </location>
</feature>
<feature type="region of interest" description="Disordered" evidence="4">
    <location>
        <begin position="373"/>
        <end position="591"/>
    </location>
</feature>
<feature type="compositionally biased region" description="Polar residues" evidence="4">
    <location>
        <begin position="531"/>
        <end position="546"/>
    </location>
</feature>
<evidence type="ECO:0000256" key="2">
    <source>
        <dbReference type="ARBA" id="ARBA00008164"/>
    </source>
</evidence>
<dbReference type="SUPFAM" id="SSF101690">
    <property type="entry name" value="PAZ domain"/>
    <property type="match status" value="1"/>
</dbReference>
<evidence type="ECO:0000256" key="4">
    <source>
        <dbReference type="SAM" id="MobiDB-lite"/>
    </source>
</evidence>
<dbReference type="FunFam" id="3.30.479.30:FF:000008">
    <property type="entry name" value="Stomatin-like protein 2, mitochondrial"/>
    <property type="match status" value="1"/>
</dbReference>
<dbReference type="InterPro" id="IPR032474">
    <property type="entry name" value="Argonaute_N"/>
</dbReference>
<dbReference type="SUPFAM" id="SSF53098">
    <property type="entry name" value="Ribonuclease H-like"/>
    <property type="match status" value="1"/>
</dbReference>
<keyword evidence="8" id="KW-1185">Reference proteome</keyword>
<dbReference type="SMART" id="SM00950">
    <property type="entry name" value="Piwi"/>
    <property type="match status" value="1"/>
</dbReference>
<dbReference type="InParanoid" id="E2A5A6"/>
<dbReference type="EMBL" id="GL436894">
    <property type="protein sequence ID" value="EFN71387.1"/>
    <property type="molecule type" value="Genomic_DNA"/>
</dbReference>
<protein>
    <submittedName>
        <fullName evidence="7">Eukaryotic translation initiation factor 2C 2</fullName>
    </submittedName>
</protein>
<comment type="similarity">
    <text evidence="2">Belongs to the band 7/mec-2 family.</text>
</comment>
<organism evidence="8">
    <name type="scientific">Camponotus floridanus</name>
    <name type="common">Florida carpenter ant</name>
    <dbReference type="NCBI Taxonomy" id="104421"/>
    <lineage>
        <taxon>Eukaryota</taxon>
        <taxon>Metazoa</taxon>
        <taxon>Ecdysozoa</taxon>
        <taxon>Arthropoda</taxon>
        <taxon>Hexapoda</taxon>
        <taxon>Insecta</taxon>
        <taxon>Pterygota</taxon>
        <taxon>Neoptera</taxon>
        <taxon>Endopterygota</taxon>
        <taxon>Hymenoptera</taxon>
        <taxon>Apocrita</taxon>
        <taxon>Aculeata</taxon>
        <taxon>Formicoidea</taxon>
        <taxon>Formicidae</taxon>
        <taxon>Formicinae</taxon>
        <taxon>Camponotus</taxon>
    </lineage>
</organism>
<dbReference type="CDD" id="cd02846">
    <property type="entry name" value="PAZ_argonaute_like"/>
    <property type="match status" value="1"/>
</dbReference>
<dbReference type="InterPro" id="IPR032435">
    <property type="entry name" value="STML2-like_C"/>
</dbReference>
<feature type="domain" description="Piwi" evidence="6">
    <location>
        <begin position="1130"/>
        <end position="1438"/>
    </location>
</feature>
<evidence type="ECO:0000259" key="6">
    <source>
        <dbReference type="PROSITE" id="PS50822"/>
    </source>
</evidence>
<dbReference type="Pfam" id="PF02171">
    <property type="entry name" value="Piwi"/>
    <property type="match status" value="1"/>
</dbReference>
<feature type="compositionally biased region" description="Low complexity" evidence="4">
    <location>
        <begin position="409"/>
        <end position="438"/>
    </location>
</feature>
<keyword evidence="7" id="KW-0396">Initiation factor</keyword>
<dbReference type="InterPro" id="IPR003165">
    <property type="entry name" value="Piwi"/>
</dbReference>
<keyword evidence="7" id="KW-0648">Protein biosynthesis</keyword>
<dbReference type="SMART" id="SM00949">
    <property type="entry name" value="PAZ"/>
    <property type="match status" value="1"/>
</dbReference>
<dbReference type="Pfam" id="PF16486">
    <property type="entry name" value="ArgoN"/>
    <property type="match status" value="1"/>
</dbReference>
<name>E2A5A6_CAMFO</name>
<dbReference type="Pfam" id="PF16200">
    <property type="entry name" value="Band_7_C"/>
    <property type="match status" value="1"/>
</dbReference>
<dbReference type="PROSITE" id="PS50822">
    <property type="entry name" value="PIWI"/>
    <property type="match status" value="1"/>
</dbReference>
<dbReference type="Pfam" id="PF08699">
    <property type="entry name" value="ArgoL1"/>
    <property type="match status" value="1"/>
</dbReference>
<dbReference type="CDD" id="cd08829">
    <property type="entry name" value="SPFH_paraslipin"/>
    <property type="match status" value="1"/>
</dbReference>
<dbReference type="InterPro" id="IPR014811">
    <property type="entry name" value="ArgoL1"/>
</dbReference>
<dbReference type="Gene3D" id="3.30.420.10">
    <property type="entry name" value="Ribonuclease H-like superfamily/Ribonuclease H"/>
    <property type="match status" value="1"/>
</dbReference>
<dbReference type="GO" id="GO:0003723">
    <property type="term" value="F:RNA binding"/>
    <property type="evidence" value="ECO:0007669"/>
    <property type="project" value="InterPro"/>
</dbReference>
<dbReference type="Gene3D" id="3.30.479.30">
    <property type="entry name" value="Band 7 domain"/>
    <property type="match status" value="1"/>
</dbReference>
<feature type="domain" description="PAZ" evidence="5">
    <location>
        <begin position="862"/>
        <end position="962"/>
    </location>
</feature>
<dbReference type="InterPro" id="IPR012337">
    <property type="entry name" value="RNaseH-like_sf"/>
</dbReference>
<sequence length="1466" mass="169606">MYKRAATGSAVVLARNLGFVKDSTFVNVRNKKFSSVTQNSRYKPLTPINTIIMFVPQQQAWIVERMGKFHKILEPGLNILFPVVDKVKYVQILKEMAIDVPQQSAVTSDNVTLSIDAVLYLKVTDPYLTSYGVEDAEFAIIQVAQTTMRSELGKIPLDKVFREREELNVSIVESINKASNAWGITCLRYEIRDIRFPPRVQEAMQMQVEAERKKRAAILESEGVRDAEVNVAEGKRLARILASEAARQEQINRATGEAAAVVAVAEARAKGLQVVANALGATDAKNAAALSIAEQYVNAFNKLAKVNNTLILPSNVGDVSTFVAQAMAIYKRVMPEHNTNNEQIKQVTDNHKSHAVQMEDSDETFEYFSLPLQEEQSPDSSLQEQQFSQHQQRRSENLPQPWQDEARSLQEQFPQQQQTRSQNQISQQQEQLRSFQQHQGKKDQQQRSWDQSASKYKYNQWSHVNRQRRQNKSQQSATQSHPQHQISQRRSENLPQPWQDKARSLSLHKQSSQQQLKSFQQHQVKKDQQQRSWNQSVQASNQQPYMKQQHRQDKSQQQQFSSSQPQRRKDQQQRIWNQQQQHIRDNNMQQQQQITPDTLAALSQLTLKGTRELDMASSTIKDCQARIPKRQKKQSSSETAFITVNTNMFKIIFKNNFLKKAIHYDVDITLRKNDQTILNRFPKKLCRNIFEKCRLQHFEMRYPAFDGRKNAYSAYDLPFKSNPNIFETIVEISTCNERCPAECNRHLRKFKVILKKVAEIDLSWTRNLPSSLDEVDGYQTGIQVLDIIMRHKPESEHINVGRSFFWPDKLDDKLYNKEEFPQTDGLKVERGGFLSVILGQQIYLNVDVVHKAFILPQKVDTLFYSLRYDNYAINKLLKDLKVTYKIPRSNKELSYRLDGIGQKLNEQTFIYKQPKEQYGTKLTVANYFLKHYKHPLKNPNWPCLVVKGQQTYLPPELCTIVSGQSVKKLNDEQTSKMIKETALDRKEEIEKTVFDKLVNNNNEIMEHEFQLSVEKKMETVKARILNAPNIIYANRKVNVSKGTWQMQGFKQPINLEKNQWAILCISDKNEHNIFNKMTQFMEKLIFHGNTNTDTDTGNTNTNTDIGKFKCFVKKSIDIKKYFQENKKFKLIIVIIPNSPGTIYNEIKQIAELELGILTQCIKFSNFNNVVVAGKSERSIIRNILLKINTKLNGINHTLDPRPKCFEKICMFVGADVTHPSYDEDKPSIAAVTASNDIDGLQYNVIHKVLPSKQEIIMDLKNIIDVQLSIYKDKTSRLPERIIYYRDGVSEGQLPQVMHYEIEAIRDAYKNKCKCDIEITCLIVQKRHHVRLFPTCDSRGQIISDDKNMNVKAGTIVDSEITHPSHFDFYLVSHASIQGTARPTKYKCICNDSNFTENEIEELTYYLCHMYARCTRTVSYPVPTYYAHLAAYRGKVLLHGYSDNDDRLREIQERFNTKMANLPMYFV</sequence>
<proteinExistence type="inferred from homology"/>
<evidence type="ECO:0000259" key="5">
    <source>
        <dbReference type="PROSITE" id="PS50821"/>
    </source>
</evidence>
<gene>
    <name evidence="7" type="ORF">EAG_06686</name>
</gene>
<dbReference type="Gene3D" id="3.40.50.2300">
    <property type="match status" value="1"/>
</dbReference>
<dbReference type="STRING" id="104421.E2A5A6"/>
<dbReference type="PRINTS" id="PR00721">
    <property type="entry name" value="STOMATIN"/>
</dbReference>
<dbReference type="InterPro" id="IPR036397">
    <property type="entry name" value="RNaseH_sf"/>
</dbReference>
<feature type="compositionally biased region" description="Low complexity" evidence="4">
    <location>
        <begin position="504"/>
        <end position="522"/>
    </location>
</feature>
<dbReference type="SUPFAM" id="SSF117892">
    <property type="entry name" value="Band 7/SPFH domain"/>
    <property type="match status" value="1"/>
</dbReference>
<dbReference type="Pfam" id="PF02170">
    <property type="entry name" value="PAZ"/>
    <property type="match status" value="1"/>
</dbReference>
<dbReference type="InterPro" id="IPR045246">
    <property type="entry name" value="Piwi_ago-like"/>
</dbReference>